<dbReference type="CDD" id="cd03017">
    <property type="entry name" value="PRX_BCP"/>
    <property type="match status" value="1"/>
</dbReference>
<sequence length="183" mass="20019">MILPAMFFLALVLVLSLWTRTPSSSASATVAATGSAAPSFTGIDQNGKTHRLSDYRGKWLVLYFFPKADTPGCTKEACSFRDGINHLRALGASVVGVSMDNRNDQEHFARKFHIPFPLLADHAGTIARAYGAAGGFLNLDHRYTFLINPKGIIVKRYLDVDPDRHAEQILTDLKALGAREISS</sequence>
<dbReference type="GO" id="GO:0005737">
    <property type="term" value="C:cytoplasm"/>
    <property type="evidence" value="ECO:0007669"/>
    <property type="project" value="TreeGrafter"/>
</dbReference>
<dbReference type="InterPro" id="IPR000866">
    <property type="entry name" value="AhpC/TSA"/>
</dbReference>
<name>A0A7C3QV32_9BACT</name>
<evidence type="ECO:0000256" key="5">
    <source>
        <dbReference type="ARBA" id="ARBA00022862"/>
    </source>
</evidence>
<keyword evidence="6" id="KW-0560">Oxidoreductase</keyword>
<evidence type="ECO:0000256" key="8">
    <source>
        <dbReference type="ARBA" id="ARBA00023284"/>
    </source>
</evidence>
<dbReference type="PROSITE" id="PS51352">
    <property type="entry name" value="THIOREDOXIN_2"/>
    <property type="match status" value="1"/>
</dbReference>
<evidence type="ECO:0000256" key="4">
    <source>
        <dbReference type="ARBA" id="ARBA00022559"/>
    </source>
</evidence>
<reference evidence="16" key="1">
    <citation type="journal article" date="2020" name="mSystems">
        <title>Genome- and Community-Level Interaction Insights into Carbon Utilization and Element Cycling Functions of Hydrothermarchaeota in Hydrothermal Sediment.</title>
        <authorList>
            <person name="Zhou Z."/>
            <person name="Liu Y."/>
            <person name="Xu W."/>
            <person name="Pan J."/>
            <person name="Luo Z.H."/>
            <person name="Li M."/>
        </authorList>
    </citation>
    <scope>NUCLEOTIDE SEQUENCE [LARGE SCALE GENOMIC DNA]</scope>
    <source>
        <strain evidence="16">SpSt-902</strain>
    </source>
</reference>
<keyword evidence="7" id="KW-1015">Disulfide bond</keyword>
<comment type="catalytic activity">
    <reaction evidence="12">
        <text>a hydroperoxide + [thioredoxin]-dithiol = an alcohol + [thioredoxin]-disulfide + H2O</text>
        <dbReference type="Rhea" id="RHEA:62620"/>
        <dbReference type="Rhea" id="RHEA-COMP:10698"/>
        <dbReference type="Rhea" id="RHEA-COMP:10700"/>
        <dbReference type="ChEBI" id="CHEBI:15377"/>
        <dbReference type="ChEBI" id="CHEBI:29950"/>
        <dbReference type="ChEBI" id="CHEBI:30879"/>
        <dbReference type="ChEBI" id="CHEBI:35924"/>
        <dbReference type="ChEBI" id="CHEBI:50058"/>
        <dbReference type="EC" id="1.11.1.24"/>
    </reaction>
</comment>
<dbReference type="PIRSF" id="PIRSF000239">
    <property type="entry name" value="AHPC"/>
    <property type="match status" value="1"/>
</dbReference>
<evidence type="ECO:0000256" key="13">
    <source>
        <dbReference type="PIRSR" id="PIRSR000239-1"/>
    </source>
</evidence>
<organism evidence="16">
    <name type="scientific">Leptospirillum ferriphilum</name>
    <dbReference type="NCBI Taxonomy" id="178606"/>
    <lineage>
        <taxon>Bacteria</taxon>
        <taxon>Pseudomonadati</taxon>
        <taxon>Nitrospirota</taxon>
        <taxon>Nitrospiria</taxon>
        <taxon>Nitrospirales</taxon>
        <taxon>Nitrospiraceae</taxon>
        <taxon>Leptospirillum</taxon>
    </lineage>
</organism>
<comment type="caution">
    <text evidence="16">The sequence shown here is derived from an EMBL/GenBank/DDBJ whole genome shotgun (WGS) entry which is preliminary data.</text>
</comment>
<evidence type="ECO:0000256" key="2">
    <source>
        <dbReference type="ARBA" id="ARBA00011245"/>
    </source>
</evidence>
<dbReference type="InterPro" id="IPR024706">
    <property type="entry name" value="Peroxiredoxin_AhpC-typ"/>
</dbReference>
<dbReference type="EC" id="1.11.1.24" evidence="3"/>
<evidence type="ECO:0000256" key="6">
    <source>
        <dbReference type="ARBA" id="ARBA00023002"/>
    </source>
</evidence>
<evidence type="ECO:0000256" key="9">
    <source>
        <dbReference type="ARBA" id="ARBA00032824"/>
    </source>
</evidence>
<evidence type="ECO:0000256" key="3">
    <source>
        <dbReference type="ARBA" id="ARBA00013017"/>
    </source>
</evidence>
<evidence type="ECO:0000256" key="14">
    <source>
        <dbReference type="SAM" id="SignalP"/>
    </source>
</evidence>
<dbReference type="SUPFAM" id="SSF52833">
    <property type="entry name" value="Thioredoxin-like"/>
    <property type="match status" value="1"/>
</dbReference>
<proteinExistence type="inferred from homology"/>
<evidence type="ECO:0000256" key="12">
    <source>
        <dbReference type="ARBA" id="ARBA00049091"/>
    </source>
</evidence>
<gene>
    <name evidence="16" type="ORF">ENX03_10710</name>
</gene>
<evidence type="ECO:0000256" key="1">
    <source>
        <dbReference type="ARBA" id="ARBA00003330"/>
    </source>
</evidence>
<comment type="subunit">
    <text evidence="2">Monomer.</text>
</comment>
<dbReference type="PANTHER" id="PTHR42801">
    <property type="entry name" value="THIOREDOXIN-DEPENDENT PEROXIDE REDUCTASE"/>
    <property type="match status" value="1"/>
</dbReference>
<dbReference type="Pfam" id="PF00578">
    <property type="entry name" value="AhpC-TSA"/>
    <property type="match status" value="1"/>
</dbReference>
<dbReference type="InterPro" id="IPR013766">
    <property type="entry name" value="Thioredoxin_domain"/>
</dbReference>
<keyword evidence="14" id="KW-0732">Signal</keyword>
<comment type="similarity">
    <text evidence="10">Belongs to the peroxiredoxin family. BCP/PrxQ subfamily.</text>
</comment>
<dbReference type="GO" id="GO:0034599">
    <property type="term" value="P:cellular response to oxidative stress"/>
    <property type="evidence" value="ECO:0007669"/>
    <property type="project" value="TreeGrafter"/>
</dbReference>
<evidence type="ECO:0000256" key="7">
    <source>
        <dbReference type="ARBA" id="ARBA00023157"/>
    </source>
</evidence>
<dbReference type="AlphaFoldDB" id="A0A7C3QV32"/>
<accession>A0A7C3QV32</accession>
<comment type="function">
    <text evidence="1">Thiol-specific peroxidase that catalyzes the reduction of hydrogen peroxide and organic hydroperoxides to water and alcohols, respectively. Plays a role in cell protection against oxidative stress by detoxifying peroxides and as sensor of hydrogen peroxide-mediated signaling events.</text>
</comment>
<evidence type="ECO:0000259" key="15">
    <source>
        <dbReference type="PROSITE" id="PS51352"/>
    </source>
</evidence>
<dbReference type="EMBL" id="DTMM01000231">
    <property type="protein sequence ID" value="HFT94371.1"/>
    <property type="molecule type" value="Genomic_DNA"/>
</dbReference>
<dbReference type="Gene3D" id="3.40.30.10">
    <property type="entry name" value="Glutaredoxin"/>
    <property type="match status" value="1"/>
</dbReference>
<keyword evidence="4" id="KW-0575">Peroxidase</keyword>
<keyword evidence="5" id="KW-0049">Antioxidant</keyword>
<feature type="signal peptide" evidence="14">
    <location>
        <begin position="1"/>
        <end position="26"/>
    </location>
</feature>
<dbReference type="GO" id="GO:0008379">
    <property type="term" value="F:thioredoxin peroxidase activity"/>
    <property type="evidence" value="ECO:0007669"/>
    <property type="project" value="TreeGrafter"/>
</dbReference>
<evidence type="ECO:0000256" key="11">
    <source>
        <dbReference type="ARBA" id="ARBA00042639"/>
    </source>
</evidence>
<feature type="active site" description="Cysteine sulfenic acid (-SOH) intermediate; for peroxidase activity" evidence="13">
    <location>
        <position position="73"/>
    </location>
</feature>
<dbReference type="PANTHER" id="PTHR42801:SF4">
    <property type="entry name" value="AHPC_TSA FAMILY PROTEIN"/>
    <property type="match status" value="1"/>
</dbReference>
<dbReference type="InterPro" id="IPR036249">
    <property type="entry name" value="Thioredoxin-like_sf"/>
</dbReference>
<dbReference type="InterPro" id="IPR050924">
    <property type="entry name" value="Peroxiredoxin_BCP/PrxQ"/>
</dbReference>
<evidence type="ECO:0000313" key="16">
    <source>
        <dbReference type="EMBL" id="HFT94371.1"/>
    </source>
</evidence>
<dbReference type="FunFam" id="3.40.30.10:FF:000007">
    <property type="entry name" value="Thioredoxin-dependent thiol peroxidase"/>
    <property type="match status" value="1"/>
</dbReference>
<feature type="chain" id="PRO_5027781884" description="thioredoxin-dependent peroxiredoxin" evidence="14">
    <location>
        <begin position="27"/>
        <end position="183"/>
    </location>
</feature>
<feature type="domain" description="Thioredoxin" evidence="15">
    <location>
        <begin position="31"/>
        <end position="178"/>
    </location>
</feature>
<dbReference type="GO" id="GO:0045454">
    <property type="term" value="P:cell redox homeostasis"/>
    <property type="evidence" value="ECO:0007669"/>
    <property type="project" value="TreeGrafter"/>
</dbReference>
<keyword evidence="8" id="KW-0676">Redox-active center</keyword>
<protein>
    <recommendedName>
        <fullName evidence="3">thioredoxin-dependent peroxiredoxin</fullName>
        <ecNumber evidence="3">1.11.1.24</ecNumber>
    </recommendedName>
    <alternativeName>
        <fullName evidence="9">Thioredoxin peroxidase</fullName>
    </alternativeName>
    <alternativeName>
        <fullName evidence="11">Thioredoxin-dependent peroxiredoxin Bcp</fullName>
    </alternativeName>
</protein>
<evidence type="ECO:0000256" key="10">
    <source>
        <dbReference type="ARBA" id="ARBA00038489"/>
    </source>
</evidence>